<comment type="domain">
    <text evidence="2">The PPC domain mediates interactions between AHL proteins.</text>
</comment>
<reference evidence="6" key="1">
    <citation type="journal article" date="2019" name="Nat. Commun.">
        <title>The genome of broomcorn millet.</title>
        <authorList>
            <person name="Zou C."/>
            <person name="Miki D."/>
            <person name="Li D."/>
            <person name="Tang Q."/>
            <person name="Xiao L."/>
            <person name="Rajput S."/>
            <person name="Deng P."/>
            <person name="Jia W."/>
            <person name="Huang R."/>
            <person name="Zhang M."/>
            <person name="Sun Y."/>
            <person name="Hu J."/>
            <person name="Fu X."/>
            <person name="Schnable P.S."/>
            <person name="Li F."/>
            <person name="Zhang H."/>
            <person name="Feng B."/>
            <person name="Zhu X."/>
            <person name="Liu R."/>
            <person name="Schnable J.C."/>
            <person name="Zhu J.-K."/>
            <person name="Zhang H."/>
        </authorList>
    </citation>
    <scope>NUCLEOTIDE SEQUENCE [LARGE SCALE GENOMIC DNA]</scope>
</reference>
<protein>
    <recommendedName>
        <fullName evidence="2">AT-hook motif nuclear-localized protein</fullName>
    </recommendedName>
</protein>
<feature type="region of interest" description="Disordered" evidence="3">
    <location>
        <begin position="106"/>
        <end position="193"/>
    </location>
</feature>
<dbReference type="InterPro" id="IPR017956">
    <property type="entry name" value="AT_hook_DNA-bd_motif"/>
</dbReference>
<feature type="compositionally biased region" description="Basic and acidic residues" evidence="3">
    <location>
        <begin position="335"/>
        <end position="346"/>
    </location>
</feature>
<organism evidence="5 6">
    <name type="scientific">Panicum miliaceum</name>
    <name type="common">Proso millet</name>
    <name type="synonym">Broomcorn millet</name>
    <dbReference type="NCBI Taxonomy" id="4540"/>
    <lineage>
        <taxon>Eukaryota</taxon>
        <taxon>Viridiplantae</taxon>
        <taxon>Streptophyta</taxon>
        <taxon>Embryophyta</taxon>
        <taxon>Tracheophyta</taxon>
        <taxon>Spermatophyta</taxon>
        <taxon>Magnoliopsida</taxon>
        <taxon>Liliopsida</taxon>
        <taxon>Poales</taxon>
        <taxon>Poaceae</taxon>
        <taxon>PACMAD clade</taxon>
        <taxon>Panicoideae</taxon>
        <taxon>Panicodae</taxon>
        <taxon>Paniceae</taxon>
        <taxon>Panicinae</taxon>
        <taxon>Panicum</taxon>
        <taxon>Panicum sect. Panicum</taxon>
    </lineage>
</organism>
<feature type="domain" description="PPC" evidence="4">
    <location>
        <begin position="207"/>
        <end position="354"/>
    </location>
</feature>
<evidence type="ECO:0000256" key="3">
    <source>
        <dbReference type="SAM" id="MobiDB-lite"/>
    </source>
</evidence>
<feature type="compositionally biased region" description="Polar residues" evidence="3">
    <location>
        <begin position="7"/>
        <end position="18"/>
    </location>
</feature>
<dbReference type="EMBL" id="PQIB02000007">
    <property type="protein sequence ID" value="RLN08440.1"/>
    <property type="molecule type" value="Genomic_DNA"/>
</dbReference>
<keyword evidence="2" id="KW-0804">Transcription</keyword>
<keyword evidence="2" id="KW-0238">DNA-binding</keyword>
<dbReference type="GO" id="GO:0005634">
    <property type="term" value="C:nucleus"/>
    <property type="evidence" value="ECO:0007669"/>
    <property type="project" value="UniProtKB-SubCell"/>
</dbReference>
<evidence type="ECO:0000256" key="2">
    <source>
        <dbReference type="RuleBase" id="RU367031"/>
    </source>
</evidence>
<evidence type="ECO:0000256" key="1">
    <source>
        <dbReference type="ARBA" id="ARBA00003687"/>
    </source>
</evidence>
<gene>
    <name evidence="5" type="ORF">C2845_PM11G21260</name>
</gene>
<dbReference type="PROSITE" id="PS51742">
    <property type="entry name" value="PPC"/>
    <property type="match status" value="1"/>
</dbReference>
<keyword evidence="2" id="KW-0805">Transcription regulation</keyword>
<feature type="region of interest" description="Disordered" evidence="3">
    <location>
        <begin position="1"/>
        <end position="41"/>
    </location>
</feature>
<feature type="compositionally biased region" description="Low complexity" evidence="3">
    <location>
        <begin position="27"/>
        <end position="36"/>
    </location>
</feature>
<dbReference type="Pfam" id="PF03479">
    <property type="entry name" value="PCC"/>
    <property type="match status" value="1"/>
</dbReference>
<dbReference type="STRING" id="4540.A0A3L6RST8"/>
<feature type="compositionally biased region" description="Low complexity" evidence="3">
    <location>
        <begin position="142"/>
        <end position="154"/>
    </location>
</feature>
<dbReference type="InterPro" id="IPR039605">
    <property type="entry name" value="AHL"/>
</dbReference>
<comment type="subcellular location">
    <subcellularLocation>
        <location evidence="2">Nucleus</location>
    </subcellularLocation>
</comment>
<comment type="function">
    <text evidence="1 2">Transcription factor that specifically binds AT-rich DNA sequences related to the nuclear matrix attachment regions (MARs).</text>
</comment>
<dbReference type="GO" id="GO:0003680">
    <property type="term" value="F:minor groove of adenine-thymine-rich DNA binding"/>
    <property type="evidence" value="ECO:0007669"/>
    <property type="project" value="UniProtKB-UniRule"/>
</dbReference>
<dbReference type="PRINTS" id="PR00929">
    <property type="entry name" value="ATHOOK"/>
</dbReference>
<keyword evidence="2" id="KW-0539">Nucleus</keyword>
<accession>A0A3L6RST8</accession>
<dbReference type="PANTHER" id="PTHR31500">
    <property type="entry name" value="AT-HOOK MOTIF NUCLEAR-LOCALIZED PROTEIN 9"/>
    <property type="match status" value="1"/>
</dbReference>
<feature type="region of interest" description="Disordered" evidence="3">
    <location>
        <begin position="331"/>
        <end position="360"/>
    </location>
</feature>
<feature type="compositionally biased region" description="Gly residues" evidence="3">
    <location>
        <begin position="165"/>
        <end position="174"/>
    </location>
</feature>
<dbReference type="Gene3D" id="3.30.1330.80">
    <property type="entry name" value="Hypothetical protein, similar to alpha- acetolactate decarboxylase, domain 2"/>
    <property type="match status" value="1"/>
</dbReference>
<dbReference type="PANTHER" id="PTHR31500:SF9">
    <property type="entry name" value="AT-HOOK MOTIF NUCLEAR-LOCALIZED PROTEIN 9"/>
    <property type="match status" value="1"/>
</dbReference>
<evidence type="ECO:0000259" key="4">
    <source>
        <dbReference type="PROSITE" id="PS51742"/>
    </source>
</evidence>
<proteinExistence type="predicted"/>
<dbReference type="SUPFAM" id="SSF117856">
    <property type="entry name" value="AF0104/ALDC/Ptd012-like"/>
    <property type="match status" value="1"/>
</dbReference>
<sequence>MDGRESTVASGPNFSSFYAQHRGIGAPGVPSHSPGLHGPPPGGYRQHLDAVSAGYAFQTPHVGGPRIGQGYHHVEASPPVAQHSAGGGASSGGAMDIGMGVAMSADAKGDQGSVAGQDEQVKKKRGRPRKYKPDGAVTLGLSPSSSSTPHSSNSGMGTMVSTPGSGFGSGGSGSGAPSEKRGRGRPPGSGKMQQLASLGKWFLGSVGTGFTPHVIIIQPGEDVAARIMAFSQQGPRAVCIISATGAVSTATLHQDSDSGGVVTYEGRFEILCLSGSYLVLDDGGTRTRSGGLCIALCGPDHRVIGGSVGGVLTAAGTVQVIVGSFMYGGSKKNKGKAEADMEHEETNAGEEEAPPAMALPEHNMPPHVMSGWPPGMMREMDSRTSNIDINSIRE</sequence>
<evidence type="ECO:0000313" key="5">
    <source>
        <dbReference type="EMBL" id="RLN08440.1"/>
    </source>
</evidence>
<name>A0A3L6RST8_PANMI</name>
<dbReference type="CDD" id="cd11378">
    <property type="entry name" value="DUF296"/>
    <property type="match status" value="1"/>
</dbReference>
<keyword evidence="6" id="KW-1185">Reference proteome</keyword>
<dbReference type="AlphaFoldDB" id="A0A3L6RST8"/>
<comment type="caution">
    <text evidence="5">The sequence shown here is derived from an EMBL/GenBank/DDBJ whole genome shotgun (WGS) entry which is preliminary data.</text>
</comment>
<evidence type="ECO:0000313" key="6">
    <source>
        <dbReference type="Proteomes" id="UP000275267"/>
    </source>
</evidence>
<dbReference type="Proteomes" id="UP000275267">
    <property type="component" value="Unassembled WGS sequence"/>
</dbReference>
<dbReference type="OrthoDB" id="688543at2759"/>
<dbReference type="SMART" id="SM00384">
    <property type="entry name" value="AT_hook"/>
    <property type="match status" value="2"/>
</dbReference>
<dbReference type="InterPro" id="IPR005175">
    <property type="entry name" value="PPC_dom"/>
</dbReference>